<feature type="signal peptide" evidence="1">
    <location>
        <begin position="1"/>
        <end position="21"/>
    </location>
</feature>
<comment type="caution">
    <text evidence="2">The sequence shown here is derived from an EMBL/GenBank/DDBJ whole genome shotgun (WGS) entry which is preliminary data.</text>
</comment>
<dbReference type="RefSeq" id="WP_185787408.1">
    <property type="nucleotide sequence ID" value="NZ_JACLCP010000001.1"/>
</dbReference>
<evidence type="ECO:0000313" key="2">
    <source>
        <dbReference type="EMBL" id="MBC2843688.1"/>
    </source>
</evidence>
<evidence type="ECO:0000256" key="1">
    <source>
        <dbReference type="SAM" id="SignalP"/>
    </source>
</evidence>
<gene>
    <name evidence="2" type="ORF">H7F21_01160</name>
</gene>
<dbReference type="EMBL" id="JACLCP010000001">
    <property type="protein sequence ID" value="MBC2843688.1"/>
    <property type="molecule type" value="Genomic_DNA"/>
</dbReference>
<dbReference type="SUPFAM" id="SSF54427">
    <property type="entry name" value="NTF2-like"/>
    <property type="match status" value="1"/>
</dbReference>
<keyword evidence="3" id="KW-1185">Reference proteome</keyword>
<dbReference type="InterPro" id="IPR032710">
    <property type="entry name" value="NTF2-like_dom_sf"/>
</dbReference>
<sequence length="320" mass="36413">MKKYLLLIAFFLVFTSISIYAQEASIKYESNGKTTTLRSSNPFAKFFGEWTLKDDDWRQNWGGETEYIKIPKHHTVSAGINTKNTLISIIDGPEPNGHIFWSYNPNTKEVYHLSSFGDIRAGHGKGTIDDNGNLRLKLSFEGEPKGTYRVYTYTWLTNDEYELKSEQFDKNDKPTGLFYAGNFIRVKVPGDDIKREVLKHGEIIREAFSKADIETIRSLHHPEVIKALGYNDIKNGREAVVSSLRDTLSNYNLEFIENEIENILVEGNIAIEQTKFSIKGTPKQGGESFIFSGRTIVTYIKYADSPTGWATIREIIQPSN</sequence>
<feature type="chain" id="PRO_5032545408" evidence="1">
    <location>
        <begin position="22"/>
        <end position="320"/>
    </location>
</feature>
<dbReference type="Proteomes" id="UP000533900">
    <property type="component" value="Unassembled WGS sequence"/>
</dbReference>
<proteinExistence type="predicted"/>
<dbReference type="Gene3D" id="3.10.450.50">
    <property type="match status" value="1"/>
</dbReference>
<evidence type="ECO:0000313" key="3">
    <source>
        <dbReference type="Proteomes" id="UP000533900"/>
    </source>
</evidence>
<dbReference type="AlphaFoldDB" id="A0A842IS31"/>
<keyword evidence="1" id="KW-0732">Signal</keyword>
<organism evidence="2 3">
    <name type="scientific">Winogradskyella flava</name>
    <dbReference type="NCBI Taxonomy" id="1884876"/>
    <lineage>
        <taxon>Bacteria</taxon>
        <taxon>Pseudomonadati</taxon>
        <taxon>Bacteroidota</taxon>
        <taxon>Flavobacteriia</taxon>
        <taxon>Flavobacteriales</taxon>
        <taxon>Flavobacteriaceae</taxon>
        <taxon>Winogradskyella</taxon>
    </lineage>
</organism>
<reference evidence="2" key="1">
    <citation type="submission" date="2020-08" db="EMBL/GenBank/DDBJ databases">
        <title>Winogradskyella ouciana sp. nov., isolated from the hadal seawater of the Mariana Trench.</title>
        <authorList>
            <person name="He X."/>
        </authorList>
    </citation>
    <scope>NUCLEOTIDE SEQUENCE [LARGE SCALE GENOMIC DNA]</scope>
    <source>
        <strain evidence="2">KCTC 52348</strain>
    </source>
</reference>
<protein>
    <submittedName>
        <fullName evidence="2">Nuclear transport factor 2 family protein</fullName>
    </submittedName>
</protein>
<name>A0A842IS31_9FLAO</name>
<accession>A0A842IS31</accession>